<dbReference type="AlphaFoldDB" id="A0A3S4TTQ6"/>
<evidence type="ECO:0000256" key="3">
    <source>
        <dbReference type="ARBA" id="ARBA00022989"/>
    </source>
</evidence>
<evidence type="ECO:0000256" key="2">
    <source>
        <dbReference type="ARBA" id="ARBA00022692"/>
    </source>
</evidence>
<dbReference type="SUPFAM" id="SSF161098">
    <property type="entry name" value="MetI-like"/>
    <property type="match status" value="1"/>
</dbReference>
<accession>A0A3S4TTQ6</accession>
<dbReference type="InterPro" id="IPR035906">
    <property type="entry name" value="MetI-like_sf"/>
</dbReference>
<dbReference type="Proteomes" id="UP000278733">
    <property type="component" value="Chromosome"/>
</dbReference>
<name>A0A3S4TTQ6_9PAST</name>
<protein>
    <submittedName>
        <fullName evidence="5">Fe(3+) transport system permease protein FbpB</fullName>
    </submittedName>
</protein>
<keyword evidence="4" id="KW-0472">Membrane</keyword>
<sequence length="48" mass="5061">MAIGSLGACLERVSPTLDMASQTMGKNGAKMFKHIHIPLVSKGLLPPL</sequence>
<evidence type="ECO:0000313" key="5">
    <source>
        <dbReference type="EMBL" id="VEH65693.1"/>
    </source>
</evidence>
<gene>
    <name evidence="5" type="primary">fbpB_3</name>
    <name evidence="5" type="ORF">NCTC8284_00838</name>
</gene>
<proteinExistence type="predicted"/>
<keyword evidence="2" id="KW-0812">Transmembrane</keyword>
<reference evidence="5 6" key="1">
    <citation type="submission" date="2018-12" db="EMBL/GenBank/DDBJ databases">
        <authorList>
            <consortium name="Pathogen Informatics"/>
        </authorList>
    </citation>
    <scope>NUCLEOTIDE SEQUENCE [LARGE SCALE GENOMIC DNA]</scope>
    <source>
        <strain evidence="5 6">NCTC8284</strain>
    </source>
</reference>
<evidence type="ECO:0000313" key="6">
    <source>
        <dbReference type="Proteomes" id="UP000278733"/>
    </source>
</evidence>
<evidence type="ECO:0000256" key="4">
    <source>
        <dbReference type="ARBA" id="ARBA00023136"/>
    </source>
</evidence>
<dbReference type="EMBL" id="LR134405">
    <property type="protein sequence ID" value="VEH65693.1"/>
    <property type="molecule type" value="Genomic_DNA"/>
</dbReference>
<dbReference type="KEGG" id="rpne:NCTC8284_00838"/>
<evidence type="ECO:0000256" key="1">
    <source>
        <dbReference type="ARBA" id="ARBA00004141"/>
    </source>
</evidence>
<keyword evidence="3" id="KW-1133">Transmembrane helix</keyword>
<comment type="subcellular location">
    <subcellularLocation>
        <location evidence="1">Membrane</location>
        <topology evidence="1">Multi-pass membrane protein</topology>
    </subcellularLocation>
</comment>
<organism evidence="5 6">
    <name type="scientific">Rodentibacter pneumotropicus</name>
    <dbReference type="NCBI Taxonomy" id="758"/>
    <lineage>
        <taxon>Bacteria</taxon>
        <taxon>Pseudomonadati</taxon>
        <taxon>Pseudomonadota</taxon>
        <taxon>Gammaproteobacteria</taxon>
        <taxon>Pasteurellales</taxon>
        <taxon>Pasteurellaceae</taxon>
        <taxon>Rodentibacter</taxon>
    </lineage>
</organism>
<dbReference type="GO" id="GO:0016020">
    <property type="term" value="C:membrane"/>
    <property type="evidence" value="ECO:0007669"/>
    <property type="project" value="UniProtKB-SubCell"/>
</dbReference>